<feature type="domain" description="Alanine racemase C-terminal" evidence="7">
    <location>
        <begin position="246"/>
        <end position="374"/>
    </location>
</feature>
<feature type="active site" description="Proton acceptor; specific for L-alanine" evidence="4">
    <location>
        <position position="267"/>
    </location>
</feature>
<evidence type="ECO:0000256" key="2">
    <source>
        <dbReference type="ARBA" id="ARBA00022898"/>
    </source>
</evidence>
<dbReference type="PANTHER" id="PTHR30511:SF0">
    <property type="entry name" value="ALANINE RACEMASE, CATABOLIC-RELATED"/>
    <property type="match status" value="1"/>
</dbReference>
<dbReference type="InterPro" id="IPR020622">
    <property type="entry name" value="Ala_racemase_pyridoxalP-BS"/>
</dbReference>
<sequence>MSSSSQVVISKQNLLHNLRQFKNITKGSQIMSVVKSNAYGHGIVEVARAIEQTTDWFATVNLDEALVLRKAGIKKPILVLSYYDLDLVGEAIKHNISLIVYDLKQAKVIDQSARKLKKKAKIHLKVDIGTHRLGVLENQIIQFALAVGKFSNIEVEGVFSHLAASEEDIDFTTEQINLFDQILFELYRAGLEPKISHIACSAASLVFKTSHRSAIRLGIGLYGLWPSEQAKRHTLKSYPNFELKAALSWKTKIIQLKKIGAKVYIGYGKSYQTHRTTTLAVLPIGYAEGYDRGLSNIGHVLIGGKRCKILGRVCMNLTMVDVTDVKKVKVGDEVVLIGSQAKEVISADEIAKQIGTINYEVVARINPEISRTIK</sequence>
<dbReference type="Pfam" id="PF01168">
    <property type="entry name" value="Ala_racemase_N"/>
    <property type="match status" value="1"/>
</dbReference>
<evidence type="ECO:0000259" key="7">
    <source>
        <dbReference type="SMART" id="SM01005"/>
    </source>
</evidence>
<comment type="pathway">
    <text evidence="4">Amino-acid biosynthesis; D-alanine biosynthesis; D-alanine from L-alanine: step 1/1.</text>
</comment>
<dbReference type="CDD" id="cd00430">
    <property type="entry name" value="PLPDE_III_AR"/>
    <property type="match status" value="1"/>
</dbReference>
<keyword evidence="3 4" id="KW-0413">Isomerase</keyword>
<comment type="catalytic activity">
    <reaction evidence="4">
        <text>L-alanine = D-alanine</text>
        <dbReference type="Rhea" id="RHEA:20249"/>
        <dbReference type="ChEBI" id="CHEBI:57416"/>
        <dbReference type="ChEBI" id="CHEBI:57972"/>
        <dbReference type="EC" id="5.1.1.1"/>
    </reaction>
</comment>
<dbReference type="FunFam" id="3.20.20.10:FF:000002">
    <property type="entry name" value="Alanine racemase"/>
    <property type="match status" value="1"/>
</dbReference>
<comment type="caution">
    <text evidence="8">The sequence shown here is derived from an EMBL/GenBank/DDBJ whole genome shotgun (WGS) entry which is preliminary data.</text>
</comment>
<dbReference type="PANTHER" id="PTHR30511">
    <property type="entry name" value="ALANINE RACEMASE"/>
    <property type="match status" value="1"/>
</dbReference>
<organism evidence="8 9">
    <name type="scientific">Candidatus Doudnabacteria bacterium RIFCSPHIGHO2_01_FULL_41_86</name>
    <dbReference type="NCBI Taxonomy" id="1817821"/>
    <lineage>
        <taxon>Bacteria</taxon>
        <taxon>Candidatus Doudnaibacteriota</taxon>
    </lineage>
</organism>
<dbReference type="InterPro" id="IPR011079">
    <property type="entry name" value="Ala_racemase_C"/>
</dbReference>
<dbReference type="Gene3D" id="3.20.20.10">
    <property type="entry name" value="Alanine racemase"/>
    <property type="match status" value="1"/>
</dbReference>
<feature type="binding site" evidence="4 6">
    <location>
        <position position="132"/>
    </location>
    <ligand>
        <name>substrate</name>
    </ligand>
</feature>
<dbReference type="STRING" id="1817821.A2717_01320"/>
<dbReference type="SMART" id="SM01005">
    <property type="entry name" value="Ala_racemase_C"/>
    <property type="match status" value="1"/>
</dbReference>
<dbReference type="UniPathway" id="UPA00042">
    <property type="reaction ID" value="UER00497"/>
</dbReference>
<protein>
    <recommendedName>
        <fullName evidence="4">Alanine racemase</fullName>
        <ecNumber evidence="4">5.1.1.1</ecNumber>
    </recommendedName>
</protein>
<name>A0A1F5N9D9_9BACT</name>
<evidence type="ECO:0000256" key="1">
    <source>
        <dbReference type="ARBA" id="ARBA00001933"/>
    </source>
</evidence>
<dbReference type="EC" id="5.1.1.1" evidence="4"/>
<evidence type="ECO:0000313" key="8">
    <source>
        <dbReference type="EMBL" id="OGE74172.1"/>
    </source>
</evidence>
<dbReference type="Proteomes" id="UP000177610">
    <property type="component" value="Unassembled WGS sequence"/>
</dbReference>
<feature type="binding site" evidence="4 6">
    <location>
        <position position="315"/>
    </location>
    <ligand>
        <name>substrate</name>
    </ligand>
</feature>
<dbReference type="SUPFAM" id="SSF50621">
    <property type="entry name" value="Alanine racemase C-terminal domain-like"/>
    <property type="match status" value="1"/>
</dbReference>
<dbReference type="PROSITE" id="PS00395">
    <property type="entry name" value="ALANINE_RACEMASE"/>
    <property type="match status" value="1"/>
</dbReference>
<evidence type="ECO:0000313" key="9">
    <source>
        <dbReference type="Proteomes" id="UP000177610"/>
    </source>
</evidence>
<dbReference type="InterPro" id="IPR029066">
    <property type="entry name" value="PLP-binding_barrel"/>
</dbReference>
<reference evidence="8 9" key="1">
    <citation type="journal article" date="2016" name="Nat. Commun.">
        <title>Thousands of microbial genomes shed light on interconnected biogeochemical processes in an aquifer system.</title>
        <authorList>
            <person name="Anantharaman K."/>
            <person name="Brown C.T."/>
            <person name="Hug L.A."/>
            <person name="Sharon I."/>
            <person name="Castelle C.J."/>
            <person name="Probst A.J."/>
            <person name="Thomas B.C."/>
            <person name="Singh A."/>
            <person name="Wilkins M.J."/>
            <person name="Karaoz U."/>
            <person name="Brodie E.L."/>
            <person name="Williams K.H."/>
            <person name="Hubbard S.S."/>
            <person name="Banfield J.F."/>
        </authorList>
    </citation>
    <scope>NUCLEOTIDE SEQUENCE [LARGE SCALE GENOMIC DNA]</scope>
</reference>
<keyword evidence="2 4" id="KW-0663">Pyridoxal phosphate</keyword>
<accession>A0A1F5N9D9</accession>
<dbReference type="PRINTS" id="PR00992">
    <property type="entry name" value="ALARACEMASE"/>
</dbReference>
<dbReference type="Pfam" id="PF00842">
    <property type="entry name" value="Ala_racemase_C"/>
    <property type="match status" value="1"/>
</dbReference>
<dbReference type="HAMAP" id="MF_01201">
    <property type="entry name" value="Ala_racemase"/>
    <property type="match status" value="1"/>
</dbReference>
<feature type="active site" description="Proton acceptor; specific for D-alanine" evidence="4">
    <location>
        <position position="35"/>
    </location>
</feature>
<dbReference type="GO" id="GO:0030632">
    <property type="term" value="P:D-alanine biosynthetic process"/>
    <property type="evidence" value="ECO:0007669"/>
    <property type="project" value="UniProtKB-UniRule"/>
</dbReference>
<comment type="function">
    <text evidence="4">Catalyzes the interconversion of L-alanine and D-alanine. May also act on other amino acids.</text>
</comment>
<dbReference type="GO" id="GO:0005829">
    <property type="term" value="C:cytosol"/>
    <property type="evidence" value="ECO:0007669"/>
    <property type="project" value="TreeGrafter"/>
</dbReference>
<dbReference type="AlphaFoldDB" id="A0A1F5N9D9"/>
<evidence type="ECO:0000256" key="4">
    <source>
        <dbReference type="HAMAP-Rule" id="MF_01201"/>
    </source>
</evidence>
<dbReference type="InterPro" id="IPR001608">
    <property type="entry name" value="Ala_racemase_N"/>
</dbReference>
<evidence type="ECO:0000256" key="6">
    <source>
        <dbReference type="PIRSR" id="PIRSR600821-52"/>
    </source>
</evidence>
<evidence type="ECO:0000256" key="5">
    <source>
        <dbReference type="PIRSR" id="PIRSR600821-50"/>
    </source>
</evidence>
<comment type="similarity">
    <text evidence="4">Belongs to the alanine racemase family.</text>
</comment>
<comment type="cofactor">
    <cofactor evidence="1 4 5">
        <name>pyridoxal 5'-phosphate</name>
        <dbReference type="ChEBI" id="CHEBI:597326"/>
    </cofactor>
</comment>
<evidence type="ECO:0000256" key="3">
    <source>
        <dbReference type="ARBA" id="ARBA00023235"/>
    </source>
</evidence>
<proteinExistence type="inferred from homology"/>
<dbReference type="InterPro" id="IPR009006">
    <property type="entry name" value="Ala_racemase/Decarboxylase_C"/>
</dbReference>
<gene>
    <name evidence="8" type="ORF">A2717_01320</name>
</gene>
<dbReference type="NCBIfam" id="TIGR00492">
    <property type="entry name" value="alr"/>
    <property type="match status" value="1"/>
</dbReference>
<dbReference type="InterPro" id="IPR000821">
    <property type="entry name" value="Ala_racemase"/>
</dbReference>
<dbReference type="GO" id="GO:0030170">
    <property type="term" value="F:pyridoxal phosphate binding"/>
    <property type="evidence" value="ECO:0007669"/>
    <property type="project" value="UniProtKB-UniRule"/>
</dbReference>
<dbReference type="EMBL" id="MFEH01000001">
    <property type="protein sequence ID" value="OGE74172.1"/>
    <property type="molecule type" value="Genomic_DNA"/>
</dbReference>
<dbReference type="Gene3D" id="2.40.37.10">
    <property type="entry name" value="Lyase, Ornithine Decarboxylase, Chain A, domain 1"/>
    <property type="match status" value="1"/>
</dbReference>
<dbReference type="GO" id="GO:0008784">
    <property type="term" value="F:alanine racemase activity"/>
    <property type="evidence" value="ECO:0007669"/>
    <property type="project" value="UniProtKB-UniRule"/>
</dbReference>
<dbReference type="SUPFAM" id="SSF51419">
    <property type="entry name" value="PLP-binding barrel"/>
    <property type="match status" value="1"/>
</dbReference>
<feature type="modified residue" description="N6-(pyridoxal phosphate)lysine" evidence="4 5">
    <location>
        <position position="35"/>
    </location>
</feature>